<evidence type="ECO:0000313" key="2">
    <source>
        <dbReference type="Proteomes" id="UP000320475"/>
    </source>
</evidence>
<organism evidence="1 2">
    <name type="scientific">Synchytrium endobioticum</name>
    <dbReference type="NCBI Taxonomy" id="286115"/>
    <lineage>
        <taxon>Eukaryota</taxon>
        <taxon>Fungi</taxon>
        <taxon>Fungi incertae sedis</taxon>
        <taxon>Chytridiomycota</taxon>
        <taxon>Chytridiomycota incertae sedis</taxon>
        <taxon>Chytridiomycetes</taxon>
        <taxon>Synchytriales</taxon>
        <taxon>Synchytriaceae</taxon>
        <taxon>Synchytrium</taxon>
    </lineage>
</organism>
<dbReference type="EMBL" id="QEAM01000517">
    <property type="protein sequence ID" value="TPX39184.1"/>
    <property type="molecule type" value="Genomic_DNA"/>
</dbReference>
<name>A0A507CL96_9FUNG</name>
<gene>
    <name evidence="1" type="ORF">SeLEV6574_g07391</name>
</gene>
<accession>A0A507CL96</accession>
<protein>
    <submittedName>
        <fullName evidence="1">Uncharacterized protein</fullName>
    </submittedName>
</protein>
<dbReference type="Proteomes" id="UP000320475">
    <property type="component" value="Unassembled WGS sequence"/>
</dbReference>
<proteinExistence type="predicted"/>
<dbReference type="AlphaFoldDB" id="A0A507CL96"/>
<sequence>MGGYKRQPVPTVSIDSTMIVTLMIWSLLPLLTASPIVAINQNESAINKVNLDIASNTSILVKTSTTLSDSTRWTITAEDPSTISANIICFVTKLPIPATSCYSTTSSLLPVSNSTPNSYLDSGLDSADLPRPPHIYCLGCVPIIASLVPSSGTNSSNLDPPNAAIAFTDSTSTLALSAPSPTAVPPLPITTVPIENSCHLSTLCSDGACRPVNVCGNVLH</sequence>
<evidence type="ECO:0000313" key="1">
    <source>
        <dbReference type="EMBL" id="TPX39184.1"/>
    </source>
</evidence>
<comment type="caution">
    <text evidence="1">The sequence shown here is derived from an EMBL/GenBank/DDBJ whole genome shotgun (WGS) entry which is preliminary data.</text>
</comment>
<reference evidence="1 2" key="1">
    <citation type="journal article" date="2019" name="Sci. Rep.">
        <title>Comparative genomics of chytrid fungi reveal insights into the obligate biotrophic and pathogenic lifestyle of Synchytrium endobioticum.</title>
        <authorList>
            <person name="van de Vossenberg B.T.L.H."/>
            <person name="Warris S."/>
            <person name="Nguyen H.D.T."/>
            <person name="van Gent-Pelzer M.P.E."/>
            <person name="Joly D.L."/>
            <person name="van de Geest H.C."/>
            <person name="Bonants P.J.M."/>
            <person name="Smith D.S."/>
            <person name="Levesque C.A."/>
            <person name="van der Lee T.A.J."/>
        </authorList>
    </citation>
    <scope>NUCLEOTIDE SEQUENCE [LARGE SCALE GENOMIC DNA]</scope>
    <source>
        <strain evidence="1 2">LEV6574</strain>
    </source>
</reference>